<gene>
    <name evidence="1" type="ORF">I6G56_01255</name>
</gene>
<name>A0A7U4STF2_9BURK</name>
<dbReference type="PANTHER" id="PTHR21310:SF40">
    <property type="entry name" value="AMINOGLYCOSIDE PHOSPHOTRANSFERASE DOMAIN-CONTAINING PROTEIN-RELATED"/>
    <property type="match status" value="1"/>
</dbReference>
<proteinExistence type="predicted"/>
<evidence type="ECO:0000313" key="2">
    <source>
        <dbReference type="Proteomes" id="UP000594943"/>
    </source>
</evidence>
<dbReference type="InterPro" id="IPR002575">
    <property type="entry name" value="Aminoglycoside_PTrfase"/>
</dbReference>
<sequence length="321" mass="34466">MSARIAERAMAALGRPGAAAWATRIGGGRASEVFLVQGGARDVIAYRLPEGGAREAQRRFAVLARLAGQFRLAPKPLAVGDDGEAALLLVERLDGVVPAACGPLAPDTVRRLAERFIATLASLHALEIAPADRPPDYLRRILGEWQRRWSAEEAGAAVDADFEAVARWLTERIPEAAPAAFLHNDYKLDNILVDPGDPARVVGVVDWELAAVGHPLADLGAALAYWIERDDSSLLRLDAPGPSCTPGAPTRAALVDLYAAAAGRDVTEPAYWYAYGLLRLAVITQQLARRRRAEGQRVPRAGLIVRWLLDRAAQACGSGRL</sequence>
<dbReference type="PROSITE" id="PS00108">
    <property type="entry name" value="PROTEIN_KINASE_ST"/>
    <property type="match status" value="1"/>
</dbReference>
<accession>A0A7T2WWT2</accession>
<dbReference type="RefSeq" id="WP_009916649.1">
    <property type="nucleotide sequence ID" value="NZ_CP013381.1"/>
</dbReference>
<accession>A0A7U4STF2</accession>
<dbReference type="GO" id="GO:0004672">
    <property type="term" value="F:protein kinase activity"/>
    <property type="evidence" value="ECO:0007669"/>
    <property type="project" value="InterPro"/>
</dbReference>
<dbReference type="AlphaFoldDB" id="A0A7U4STF2"/>
<protein>
    <submittedName>
        <fullName evidence="1">Phosphotransferase family protein</fullName>
    </submittedName>
</protein>
<dbReference type="InterPro" id="IPR011009">
    <property type="entry name" value="Kinase-like_dom_sf"/>
</dbReference>
<dbReference type="Gene3D" id="3.90.1200.10">
    <property type="match status" value="1"/>
</dbReference>
<dbReference type="CDD" id="cd05154">
    <property type="entry name" value="ACAD10_11_N-like"/>
    <property type="match status" value="1"/>
</dbReference>
<dbReference type="InterPro" id="IPR051678">
    <property type="entry name" value="AGP_Transferase"/>
</dbReference>
<dbReference type="Proteomes" id="UP000594943">
    <property type="component" value="Plasmid unnamed"/>
</dbReference>
<dbReference type="KEGG" id="bhg:I6G56_01255"/>
<dbReference type="Pfam" id="PF01636">
    <property type="entry name" value="APH"/>
    <property type="match status" value="1"/>
</dbReference>
<dbReference type="SUPFAM" id="SSF56112">
    <property type="entry name" value="Protein kinase-like (PK-like)"/>
    <property type="match status" value="1"/>
</dbReference>
<reference evidence="1 2" key="1">
    <citation type="submission" date="2020-12" db="EMBL/GenBank/DDBJ databases">
        <title>FDA dAtabase for Regulatory Grade micrObial Sequences (FDA-ARGOS): Supporting development and validation of Infectious Disease Dx tests.</title>
        <authorList>
            <person name="Nelson B."/>
            <person name="Plummer A."/>
            <person name="Tallon L."/>
            <person name="Sadzewicz L."/>
            <person name="Zhao X."/>
            <person name="Boylan J."/>
            <person name="Ott S."/>
            <person name="Bowen H."/>
            <person name="Vavikolanu K."/>
            <person name="Mehta A."/>
            <person name="Aluvathingal J."/>
            <person name="Nadendla S."/>
            <person name="Myers T."/>
            <person name="Yan Y."/>
            <person name="Sichtig H."/>
        </authorList>
    </citation>
    <scope>NUCLEOTIDE SEQUENCE [LARGE SCALE GENOMIC DNA]</scope>
    <source>
        <strain evidence="1 2">FDAARGOS_899</strain>
        <plasmid evidence="1 2">unnamed</plasmid>
    </source>
</reference>
<keyword evidence="1" id="KW-0808">Transferase</keyword>
<evidence type="ECO:0000313" key="1">
    <source>
        <dbReference type="EMBL" id="QPS41938.1"/>
    </source>
</evidence>
<dbReference type="PANTHER" id="PTHR21310">
    <property type="entry name" value="AMINOGLYCOSIDE PHOSPHOTRANSFERASE-RELATED-RELATED"/>
    <property type="match status" value="1"/>
</dbReference>
<dbReference type="EMBL" id="CP065685">
    <property type="protein sequence ID" value="QPS41938.1"/>
    <property type="molecule type" value="Genomic_DNA"/>
</dbReference>
<geneLocation type="plasmid" evidence="1 2">
    <name>unnamed</name>
</geneLocation>
<organism evidence="1 2">
    <name type="scientific">Burkholderia humptydooensis</name>
    <dbReference type="NCBI Taxonomy" id="430531"/>
    <lineage>
        <taxon>Bacteria</taxon>
        <taxon>Pseudomonadati</taxon>
        <taxon>Pseudomonadota</taxon>
        <taxon>Betaproteobacteria</taxon>
        <taxon>Burkholderiales</taxon>
        <taxon>Burkholderiaceae</taxon>
        <taxon>Burkholderia</taxon>
        <taxon>pseudomallei group</taxon>
    </lineage>
</organism>
<dbReference type="InterPro" id="IPR041726">
    <property type="entry name" value="ACAD10_11_N"/>
</dbReference>
<keyword evidence="1" id="KW-0614">Plasmid</keyword>
<dbReference type="InterPro" id="IPR008271">
    <property type="entry name" value="Ser/Thr_kinase_AS"/>
</dbReference>